<evidence type="ECO:0000313" key="1">
    <source>
        <dbReference type="EMBL" id="KAJ0025051.1"/>
    </source>
</evidence>
<sequence>MDVRLHSLACLLQSCNTRHSVHKGRQLHLLFLKKGILNSTLSIANRLLQVYMRCGHTSDAILLFDEMSQRNSFSWNTMIEGFMNSGQKQKSIEFFNLMPHKNDFSWTLVISGFAKSGELDTARRLLNDMPRTNGVAWNSMIHGYLKNGRARDAVKMFKDMDSETFGRLRGDTFVLATVIGACADLAALLCGKQIHSRIVIDGLEFDSVLGSSLVNLYGKCGDLDSANHVLNMMKEPDDFSLSALVSGYAKCGRMNDARRIFDRKSDPCVVLWNSMMSGYVSNNEDREALVLFLKMRQNGVQEDSSTFTSVLSACSALGVLEHGKQIHSHACKFGVIDDVVVASSLLDTYSKCGRPNDACKLFSELKVFDTILLNTMITIYSSCGRIEEAKQIFKMMQNKSLISWNSMIVGLSQNGCPIEALNLFCEMNKLNLRMDKFSLASVISAAASISSLELGEQVMRQRQVKKNPGYSWADG</sequence>
<dbReference type="Proteomes" id="UP001163603">
    <property type="component" value="Chromosome 10"/>
</dbReference>
<dbReference type="EMBL" id="CM047745">
    <property type="protein sequence ID" value="KAJ0025051.1"/>
    <property type="molecule type" value="Genomic_DNA"/>
</dbReference>
<organism evidence="1 2">
    <name type="scientific">Pistacia integerrima</name>
    <dbReference type="NCBI Taxonomy" id="434235"/>
    <lineage>
        <taxon>Eukaryota</taxon>
        <taxon>Viridiplantae</taxon>
        <taxon>Streptophyta</taxon>
        <taxon>Embryophyta</taxon>
        <taxon>Tracheophyta</taxon>
        <taxon>Spermatophyta</taxon>
        <taxon>Magnoliopsida</taxon>
        <taxon>eudicotyledons</taxon>
        <taxon>Gunneridae</taxon>
        <taxon>Pentapetalae</taxon>
        <taxon>rosids</taxon>
        <taxon>malvids</taxon>
        <taxon>Sapindales</taxon>
        <taxon>Anacardiaceae</taxon>
        <taxon>Pistacia</taxon>
    </lineage>
</organism>
<protein>
    <submittedName>
        <fullName evidence="1">Uncharacterized protein</fullName>
    </submittedName>
</protein>
<comment type="caution">
    <text evidence="1">The sequence shown here is derived from an EMBL/GenBank/DDBJ whole genome shotgun (WGS) entry which is preliminary data.</text>
</comment>
<reference evidence="2" key="1">
    <citation type="journal article" date="2023" name="G3 (Bethesda)">
        <title>Genome assembly and association tests identify interacting loci associated with vigor, precocity, and sex in interspecific pistachio rootstocks.</title>
        <authorList>
            <person name="Palmer W."/>
            <person name="Jacygrad E."/>
            <person name="Sagayaradj S."/>
            <person name="Cavanaugh K."/>
            <person name="Han R."/>
            <person name="Bertier L."/>
            <person name="Beede B."/>
            <person name="Kafkas S."/>
            <person name="Golino D."/>
            <person name="Preece J."/>
            <person name="Michelmore R."/>
        </authorList>
    </citation>
    <scope>NUCLEOTIDE SEQUENCE [LARGE SCALE GENOMIC DNA]</scope>
</reference>
<gene>
    <name evidence="1" type="ORF">Pint_08045</name>
</gene>
<name>A0ACC0XWI0_9ROSI</name>
<accession>A0ACC0XWI0</accession>
<evidence type="ECO:0000313" key="2">
    <source>
        <dbReference type="Proteomes" id="UP001163603"/>
    </source>
</evidence>
<keyword evidence="2" id="KW-1185">Reference proteome</keyword>
<proteinExistence type="predicted"/>